<proteinExistence type="predicted"/>
<gene>
    <name evidence="1" type="ORF">PAXRUDRAFT_829438</name>
</gene>
<dbReference type="EMBL" id="KN825224">
    <property type="protein sequence ID" value="KIK92981.1"/>
    <property type="molecule type" value="Genomic_DNA"/>
</dbReference>
<sequence>MPAHMHNSFAIGRTYVDSWTVDSAGSCLGQVETDVKSGGVFLGLILILQYDFLHSRVAPSLRHQDRASKSETMLAGLGM</sequence>
<reference evidence="2" key="2">
    <citation type="submission" date="2015-01" db="EMBL/GenBank/DDBJ databases">
        <title>Evolutionary Origins and Diversification of the Mycorrhizal Mutualists.</title>
        <authorList>
            <consortium name="DOE Joint Genome Institute"/>
            <consortium name="Mycorrhizal Genomics Consortium"/>
            <person name="Kohler A."/>
            <person name="Kuo A."/>
            <person name="Nagy L.G."/>
            <person name="Floudas D."/>
            <person name="Copeland A."/>
            <person name="Barry K.W."/>
            <person name="Cichocki N."/>
            <person name="Veneault-Fourrey C."/>
            <person name="LaButti K."/>
            <person name="Lindquist E.A."/>
            <person name="Lipzen A."/>
            <person name="Lundell T."/>
            <person name="Morin E."/>
            <person name="Murat C."/>
            <person name="Riley R."/>
            <person name="Ohm R."/>
            <person name="Sun H."/>
            <person name="Tunlid A."/>
            <person name="Henrissat B."/>
            <person name="Grigoriev I.V."/>
            <person name="Hibbett D.S."/>
            <person name="Martin F."/>
        </authorList>
    </citation>
    <scope>NUCLEOTIDE SEQUENCE [LARGE SCALE GENOMIC DNA]</scope>
    <source>
        <strain evidence="2">Ve08.2h10</strain>
    </source>
</reference>
<evidence type="ECO:0000313" key="1">
    <source>
        <dbReference type="EMBL" id="KIK92981.1"/>
    </source>
</evidence>
<dbReference type="HOGENOM" id="CLU_2606712_0_0_1"/>
<reference evidence="1 2" key="1">
    <citation type="submission" date="2014-04" db="EMBL/GenBank/DDBJ databases">
        <authorList>
            <consortium name="DOE Joint Genome Institute"/>
            <person name="Kuo A."/>
            <person name="Kohler A."/>
            <person name="Jargeat P."/>
            <person name="Nagy L.G."/>
            <person name="Floudas D."/>
            <person name="Copeland A."/>
            <person name="Barry K.W."/>
            <person name="Cichocki N."/>
            <person name="Veneault-Fourrey C."/>
            <person name="LaButti K."/>
            <person name="Lindquist E.A."/>
            <person name="Lipzen A."/>
            <person name="Lundell T."/>
            <person name="Morin E."/>
            <person name="Murat C."/>
            <person name="Sun H."/>
            <person name="Tunlid A."/>
            <person name="Henrissat B."/>
            <person name="Grigoriev I.V."/>
            <person name="Hibbett D.S."/>
            <person name="Martin F."/>
            <person name="Nordberg H.P."/>
            <person name="Cantor M.N."/>
            <person name="Hua S.X."/>
        </authorList>
    </citation>
    <scope>NUCLEOTIDE SEQUENCE [LARGE SCALE GENOMIC DNA]</scope>
    <source>
        <strain evidence="1 2">Ve08.2h10</strain>
    </source>
</reference>
<dbReference type="Proteomes" id="UP000054538">
    <property type="component" value="Unassembled WGS sequence"/>
</dbReference>
<keyword evidence="2" id="KW-1185">Reference proteome</keyword>
<protein>
    <submittedName>
        <fullName evidence="1">Uncharacterized protein</fullName>
    </submittedName>
</protein>
<evidence type="ECO:0000313" key="2">
    <source>
        <dbReference type="Proteomes" id="UP000054538"/>
    </source>
</evidence>
<dbReference type="InParanoid" id="A0A0D0DUV0"/>
<name>A0A0D0DUV0_9AGAM</name>
<accession>A0A0D0DUV0</accession>
<organism evidence="1 2">
    <name type="scientific">Paxillus rubicundulus Ve08.2h10</name>
    <dbReference type="NCBI Taxonomy" id="930991"/>
    <lineage>
        <taxon>Eukaryota</taxon>
        <taxon>Fungi</taxon>
        <taxon>Dikarya</taxon>
        <taxon>Basidiomycota</taxon>
        <taxon>Agaricomycotina</taxon>
        <taxon>Agaricomycetes</taxon>
        <taxon>Agaricomycetidae</taxon>
        <taxon>Boletales</taxon>
        <taxon>Paxilineae</taxon>
        <taxon>Paxillaceae</taxon>
        <taxon>Paxillus</taxon>
    </lineage>
</organism>
<dbReference type="AlphaFoldDB" id="A0A0D0DUV0"/>